<evidence type="ECO:0000313" key="1">
    <source>
        <dbReference type="EMBL" id="MBP2002738.1"/>
    </source>
</evidence>
<comment type="caution">
    <text evidence="1">The sequence shown here is derived from an EMBL/GenBank/DDBJ whole genome shotgun (WGS) entry which is preliminary data.</text>
</comment>
<dbReference type="Pfam" id="PF10704">
    <property type="entry name" value="DUF2508"/>
    <property type="match status" value="1"/>
</dbReference>
<name>A0ABS4JM05_9BACL</name>
<evidence type="ECO:0000313" key="2">
    <source>
        <dbReference type="Proteomes" id="UP001519288"/>
    </source>
</evidence>
<sequence>MNLKWGSWTERGHRKQIAEENMSRRHKLSEEVEDARAEWERATHAFQEARGMDEIDFAIYTLEAAERRYQIHLKEAKRHGYLWGLMDQQESKKQQHPNF</sequence>
<dbReference type="InterPro" id="IPR019644">
    <property type="entry name" value="DUF2508"/>
</dbReference>
<dbReference type="Proteomes" id="UP001519288">
    <property type="component" value="Unassembled WGS sequence"/>
</dbReference>
<dbReference type="EMBL" id="JAGGLD010000012">
    <property type="protein sequence ID" value="MBP2002738.1"/>
    <property type="molecule type" value="Genomic_DNA"/>
</dbReference>
<reference evidence="1 2" key="1">
    <citation type="submission" date="2021-03" db="EMBL/GenBank/DDBJ databases">
        <title>Genomic Encyclopedia of Type Strains, Phase IV (KMG-IV): sequencing the most valuable type-strain genomes for metagenomic binning, comparative biology and taxonomic classification.</title>
        <authorList>
            <person name="Goeker M."/>
        </authorList>
    </citation>
    <scope>NUCLEOTIDE SEQUENCE [LARGE SCALE GENOMIC DNA]</scope>
    <source>
        <strain evidence="1 2">DSM 26806</strain>
    </source>
</reference>
<protein>
    <submittedName>
        <fullName evidence="1">Alpha-galactosidase/6-phospho-beta-glucosidase family protein</fullName>
    </submittedName>
</protein>
<accession>A0ABS4JM05</accession>
<gene>
    <name evidence="1" type="ORF">J2Z69_003849</name>
</gene>
<keyword evidence="2" id="KW-1185">Reference proteome</keyword>
<organism evidence="1 2">
    <name type="scientific">Paenibacillus shirakamiensis</name>
    <dbReference type="NCBI Taxonomy" id="1265935"/>
    <lineage>
        <taxon>Bacteria</taxon>
        <taxon>Bacillati</taxon>
        <taxon>Bacillota</taxon>
        <taxon>Bacilli</taxon>
        <taxon>Bacillales</taxon>
        <taxon>Paenibacillaceae</taxon>
        <taxon>Paenibacillus</taxon>
    </lineage>
</organism>
<proteinExistence type="predicted"/>